<dbReference type="RefSeq" id="WP_281743494.1">
    <property type="nucleotide sequence ID" value="NZ_AP026973.1"/>
</dbReference>
<evidence type="ECO:0000256" key="12">
    <source>
        <dbReference type="ARBA" id="ARBA00026121"/>
    </source>
</evidence>
<sequence>MVNPSKPWLKNYPEGVPHDVDISAYSSLLQMFDEAFERFPNRRACEYLGKYLTYSELDQHSRHFAAYLQNIGLEPGARIAIMLPNVMQYQIAMLGVLRAGFVVVNVNPLYTARELEHQLKDSGATALIVLENFAHVYQQIASSAPLKKVVVTSMGEMIGIKGAIVNFVVRNVKKLVPAWHIPGHTLFTQALSEGGRQQWKKPNTTLDDIAFLQYTGGTTGLSKGAILLHRNILSNVLQTDLWLEPGLKRKPVDQLVFLCALPLYHIFALTACALMGMRKGGLLILVPNPRDFDGFIKLLKKHPDINIFPGVNTLFNALMHKPEFASVKFPNILATIGGGMAMQKVVADQWQKMTGAPIAEGYGLSETSPVACVNSPLIESFTGYIGLPVSGTEVRILDDAGNEVPFGNPGEICIRGPQVMAGYWNKPEETKNVMTADGFFRSGDIGIMNADGYTKIVDRKKDMVLVSGFNVYPNEVEEVLSLIPGVLECAVIGVPDEDSGEAVKAFIVKQDPDLTEEAILAYCKENLTNYKRPKHIVFRNDLPKTNVGKILRRELRDL</sequence>
<evidence type="ECO:0000256" key="9">
    <source>
        <dbReference type="ARBA" id="ARBA00022842"/>
    </source>
</evidence>
<evidence type="ECO:0000256" key="15">
    <source>
        <dbReference type="SAM" id="Phobius"/>
    </source>
</evidence>
<dbReference type="GO" id="GO:0004467">
    <property type="term" value="F:long-chain fatty acid-CoA ligase activity"/>
    <property type="evidence" value="ECO:0007669"/>
    <property type="project" value="UniProtKB-EC"/>
</dbReference>
<keyword evidence="7" id="KW-0276">Fatty acid metabolism</keyword>
<dbReference type="InterPro" id="IPR045851">
    <property type="entry name" value="AMP-bd_C_sf"/>
</dbReference>
<keyword evidence="15" id="KW-1133">Transmembrane helix</keyword>
<evidence type="ECO:0000256" key="7">
    <source>
        <dbReference type="ARBA" id="ARBA00022832"/>
    </source>
</evidence>
<dbReference type="Gene3D" id="3.40.50.12780">
    <property type="entry name" value="N-terminal domain of ligase-like"/>
    <property type="match status" value="1"/>
</dbReference>
<organism evidence="18">
    <name type="scientific">Polynucleobacter yangtzensis</name>
    <dbReference type="NCBI Taxonomy" id="1743159"/>
    <lineage>
        <taxon>Bacteria</taxon>
        <taxon>Pseudomonadati</taxon>
        <taxon>Pseudomonadota</taxon>
        <taxon>Betaproteobacteria</taxon>
        <taxon>Burkholderiales</taxon>
        <taxon>Burkholderiaceae</taxon>
        <taxon>Polynucleobacter</taxon>
    </lineage>
</organism>
<evidence type="ECO:0000256" key="4">
    <source>
        <dbReference type="ARBA" id="ARBA00006432"/>
    </source>
</evidence>
<keyword evidence="15" id="KW-0812">Transmembrane</keyword>
<reference evidence="18" key="1">
    <citation type="submission" date="2022-11" db="EMBL/GenBank/DDBJ databases">
        <title>Complete Genome Sequences of three Polynucleobacter sp. Subcluster PnecC Strains KF022, KF023, and KF032 Isolated from a Shallow Eutrophic Lake in Japan.</title>
        <authorList>
            <person name="Ogata Y."/>
            <person name="Watanabe K."/>
            <person name="Takemine S."/>
            <person name="Shindo C."/>
            <person name="Kurokawa R."/>
            <person name="Suda W."/>
        </authorList>
    </citation>
    <scope>NUCLEOTIDE SEQUENCE</scope>
    <source>
        <strain evidence="18">KF023</strain>
    </source>
</reference>
<keyword evidence="5 18" id="KW-0436">Ligase</keyword>
<gene>
    <name evidence="18" type="primary">fadD</name>
    <name evidence="18" type="ORF">PKF023_09150</name>
</gene>
<keyword evidence="10" id="KW-0443">Lipid metabolism</keyword>
<dbReference type="AlphaFoldDB" id="A0A9C7CY69"/>
<dbReference type="NCBIfam" id="NF005463">
    <property type="entry name" value="PRK07059.1"/>
    <property type="match status" value="1"/>
</dbReference>
<dbReference type="FunFam" id="3.40.50.12780:FF:000003">
    <property type="entry name" value="Long-chain-fatty-acid--CoA ligase FadD"/>
    <property type="match status" value="1"/>
</dbReference>
<keyword evidence="11 15" id="KW-0472">Membrane</keyword>
<protein>
    <recommendedName>
        <fullName evidence="13">Long-chain-fatty-acid--CoA ligase</fullName>
        <ecNumber evidence="12">6.2.1.3</ecNumber>
    </recommendedName>
    <alternativeName>
        <fullName evidence="14">Long-chain acyl-CoA synthetase</fullName>
    </alternativeName>
</protein>
<dbReference type="InterPro" id="IPR042099">
    <property type="entry name" value="ANL_N_sf"/>
</dbReference>
<dbReference type="EMBL" id="AP026973">
    <property type="protein sequence ID" value="BDT77112.1"/>
    <property type="molecule type" value="Genomic_DNA"/>
</dbReference>
<proteinExistence type="inferred from homology"/>
<feature type="domain" description="AMP-dependent synthetase/ligase" evidence="16">
    <location>
        <begin position="32"/>
        <end position="424"/>
    </location>
</feature>
<dbReference type="PANTHER" id="PTHR43767">
    <property type="entry name" value="LONG-CHAIN-FATTY-ACID--COA LIGASE"/>
    <property type="match status" value="1"/>
</dbReference>
<dbReference type="GO" id="GO:0005524">
    <property type="term" value="F:ATP binding"/>
    <property type="evidence" value="ECO:0007669"/>
    <property type="project" value="UniProtKB-KW"/>
</dbReference>
<dbReference type="FunFam" id="3.30.300.30:FF:000006">
    <property type="entry name" value="Long-chain-fatty-acid--CoA ligase FadD"/>
    <property type="match status" value="1"/>
</dbReference>
<evidence type="ECO:0000256" key="10">
    <source>
        <dbReference type="ARBA" id="ARBA00023098"/>
    </source>
</evidence>
<dbReference type="SUPFAM" id="SSF56801">
    <property type="entry name" value="Acetyl-CoA synthetase-like"/>
    <property type="match status" value="1"/>
</dbReference>
<evidence type="ECO:0000256" key="14">
    <source>
        <dbReference type="ARBA" id="ARBA00042773"/>
    </source>
</evidence>
<dbReference type="InterPro" id="IPR000873">
    <property type="entry name" value="AMP-dep_synth/lig_dom"/>
</dbReference>
<name>A0A9C7CY69_9BURK</name>
<comment type="pathway">
    <text evidence="3">Lipid metabolism; fatty acid beta-oxidation.</text>
</comment>
<evidence type="ECO:0000256" key="1">
    <source>
        <dbReference type="ARBA" id="ARBA00001946"/>
    </source>
</evidence>
<evidence type="ECO:0000259" key="17">
    <source>
        <dbReference type="Pfam" id="PF13193"/>
    </source>
</evidence>
<dbReference type="CDD" id="cd05936">
    <property type="entry name" value="FC-FACS_FadD_like"/>
    <property type="match status" value="1"/>
</dbReference>
<dbReference type="Pfam" id="PF00501">
    <property type="entry name" value="AMP-binding"/>
    <property type="match status" value="1"/>
</dbReference>
<evidence type="ECO:0000259" key="16">
    <source>
        <dbReference type="Pfam" id="PF00501"/>
    </source>
</evidence>
<evidence type="ECO:0000313" key="18">
    <source>
        <dbReference type="EMBL" id="BDT77112.1"/>
    </source>
</evidence>
<evidence type="ECO:0000256" key="13">
    <source>
        <dbReference type="ARBA" id="ARBA00039545"/>
    </source>
</evidence>
<evidence type="ECO:0000256" key="3">
    <source>
        <dbReference type="ARBA" id="ARBA00005005"/>
    </source>
</evidence>
<comment type="cofactor">
    <cofactor evidence="1">
        <name>Mg(2+)</name>
        <dbReference type="ChEBI" id="CHEBI:18420"/>
    </cofactor>
</comment>
<keyword evidence="6" id="KW-0547">Nucleotide-binding</keyword>
<evidence type="ECO:0000256" key="2">
    <source>
        <dbReference type="ARBA" id="ARBA00004170"/>
    </source>
</evidence>
<evidence type="ECO:0000256" key="5">
    <source>
        <dbReference type="ARBA" id="ARBA00022598"/>
    </source>
</evidence>
<dbReference type="Gene3D" id="3.30.300.30">
    <property type="match status" value="1"/>
</dbReference>
<evidence type="ECO:0000256" key="6">
    <source>
        <dbReference type="ARBA" id="ARBA00022741"/>
    </source>
</evidence>
<dbReference type="InterPro" id="IPR050237">
    <property type="entry name" value="ATP-dep_AMP-bd_enzyme"/>
</dbReference>
<evidence type="ECO:0000256" key="11">
    <source>
        <dbReference type="ARBA" id="ARBA00023136"/>
    </source>
</evidence>
<dbReference type="GO" id="GO:0016020">
    <property type="term" value="C:membrane"/>
    <property type="evidence" value="ECO:0007669"/>
    <property type="project" value="UniProtKB-SubCell"/>
</dbReference>
<dbReference type="InterPro" id="IPR025110">
    <property type="entry name" value="AMP-bd_C"/>
</dbReference>
<keyword evidence="9" id="KW-0460">Magnesium</keyword>
<dbReference type="Pfam" id="PF13193">
    <property type="entry name" value="AMP-binding_C"/>
    <property type="match status" value="1"/>
</dbReference>
<dbReference type="PANTHER" id="PTHR43767:SF8">
    <property type="entry name" value="LONG-CHAIN-FATTY-ACID--COA LIGASE"/>
    <property type="match status" value="1"/>
</dbReference>
<comment type="similarity">
    <text evidence="4">Belongs to the ATP-dependent AMP-binding enzyme family.</text>
</comment>
<evidence type="ECO:0000256" key="8">
    <source>
        <dbReference type="ARBA" id="ARBA00022840"/>
    </source>
</evidence>
<dbReference type="KEGG" id="pyt:PKF023_09150"/>
<comment type="subcellular location">
    <subcellularLocation>
        <location evidence="2">Membrane</location>
        <topology evidence="2">Peripheral membrane protein</topology>
    </subcellularLocation>
</comment>
<keyword evidence="8" id="KW-0067">ATP-binding</keyword>
<dbReference type="EC" id="6.2.1.3" evidence="12"/>
<dbReference type="PROSITE" id="PS00455">
    <property type="entry name" value="AMP_BINDING"/>
    <property type="match status" value="1"/>
</dbReference>
<feature type="transmembrane region" description="Helical" evidence="15">
    <location>
        <begin position="255"/>
        <end position="275"/>
    </location>
</feature>
<feature type="domain" description="AMP-binding enzyme C-terminal" evidence="17">
    <location>
        <begin position="475"/>
        <end position="549"/>
    </location>
</feature>
<dbReference type="InterPro" id="IPR020845">
    <property type="entry name" value="AMP-binding_CS"/>
</dbReference>
<dbReference type="Proteomes" id="UP001211097">
    <property type="component" value="Chromosome"/>
</dbReference>
<accession>A0A9C7CY69</accession>